<sequence>MKEKVKIKNDWMKKLEQEKKQTLELKINDQEGDEDQEDGYDDGIPQRDEDEKVGIAILYQNGICGSNDGDSNDIFQGRKVGVKLDVLMIITVVIQIHYLEQLQLVEDVDPILILLSLQKRNCNSFTNPDYAELEVVEVKELSNFHSTILGFYCYYDHDAYDGDEYDDVDDDFVFQLNHIHLLANVISFYCSFDRLDYCDEFDEDANDEFYCGE</sequence>
<dbReference type="AlphaFoldDB" id="A0A5J4VBP4"/>
<evidence type="ECO:0000313" key="3">
    <source>
        <dbReference type="Proteomes" id="UP000324800"/>
    </source>
</evidence>
<protein>
    <submittedName>
        <fullName evidence="2">Uncharacterized protein</fullName>
    </submittedName>
</protein>
<evidence type="ECO:0000313" key="2">
    <source>
        <dbReference type="EMBL" id="KAA6379959.1"/>
    </source>
</evidence>
<name>A0A5J4VBP4_9EUKA</name>
<organism evidence="2 3">
    <name type="scientific">Streblomastix strix</name>
    <dbReference type="NCBI Taxonomy" id="222440"/>
    <lineage>
        <taxon>Eukaryota</taxon>
        <taxon>Metamonada</taxon>
        <taxon>Preaxostyla</taxon>
        <taxon>Oxymonadida</taxon>
        <taxon>Streblomastigidae</taxon>
        <taxon>Streblomastix</taxon>
    </lineage>
</organism>
<comment type="caution">
    <text evidence="2">The sequence shown here is derived from an EMBL/GenBank/DDBJ whole genome shotgun (WGS) entry which is preliminary data.</text>
</comment>
<reference evidence="2 3" key="1">
    <citation type="submission" date="2019-03" db="EMBL/GenBank/DDBJ databases">
        <title>Single cell metagenomics reveals metabolic interactions within the superorganism composed of flagellate Streblomastix strix and complex community of Bacteroidetes bacteria on its surface.</title>
        <authorList>
            <person name="Treitli S.C."/>
            <person name="Kolisko M."/>
            <person name="Husnik F."/>
            <person name="Keeling P."/>
            <person name="Hampl V."/>
        </authorList>
    </citation>
    <scope>NUCLEOTIDE SEQUENCE [LARGE SCALE GENOMIC DNA]</scope>
    <source>
        <strain evidence="2">ST1C</strain>
    </source>
</reference>
<gene>
    <name evidence="2" type="ORF">EZS28_024513</name>
</gene>
<dbReference type="EMBL" id="SNRW01008174">
    <property type="protein sequence ID" value="KAA6379959.1"/>
    <property type="molecule type" value="Genomic_DNA"/>
</dbReference>
<proteinExistence type="predicted"/>
<feature type="compositionally biased region" description="Acidic residues" evidence="1">
    <location>
        <begin position="30"/>
        <end position="41"/>
    </location>
</feature>
<feature type="region of interest" description="Disordered" evidence="1">
    <location>
        <begin position="23"/>
        <end position="46"/>
    </location>
</feature>
<accession>A0A5J4VBP4</accession>
<dbReference type="Proteomes" id="UP000324800">
    <property type="component" value="Unassembled WGS sequence"/>
</dbReference>
<evidence type="ECO:0000256" key="1">
    <source>
        <dbReference type="SAM" id="MobiDB-lite"/>
    </source>
</evidence>